<comment type="caution">
    <text evidence="1">The sequence shown here is derived from an EMBL/GenBank/DDBJ whole genome shotgun (WGS) entry which is preliminary data.</text>
</comment>
<evidence type="ECO:0000313" key="1">
    <source>
        <dbReference type="EMBL" id="PAE87244.1"/>
    </source>
</evidence>
<dbReference type="RefSeq" id="WP_035202369.1">
    <property type="nucleotide sequence ID" value="NZ_BOQQ01000006.1"/>
</dbReference>
<dbReference type="InterPro" id="IPR018540">
    <property type="entry name" value="Spo0E-like"/>
</dbReference>
<dbReference type="Gene3D" id="4.10.280.10">
    <property type="entry name" value="Helix-loop-helix DNA-binding domain"/>
    <property type="match status" value="1"/>
</dbReference>
<proteinExistence type="predicted"/>
<gene>
    <name evidence="1" type="ORF">CHH72_18845</name>
</gene>
<dbReference type="InterPro" id="IPR036638">
    <property type="entry name" value="HLH_DNA-bd_sf"/>
</dbReference>
<evidence type="ECO:0000313" key="2">
    <source>
        <dbReference type="Proteomes" id="UP000216207"/>
    </source>
</evidence>
<dbReference type="InterPro" id="IPR037208">
    <property type="entry name" value="Spo0E-like_sf"/>
</dbReference>
<protein>
    <submittedName>
        <fullName evidence="1">Spo0E family sporulation regulatory protein-aspartic acid phosphatase</fullName>
    </submittedName>
</protein>
<dbReference type="GO" id="GO:0043937">
    <property type="term" value="P:regulation of sporulation"/>
    <property type="evidence" value="ECO:0007669"/>
    <property type="project" value="InterPro"/>
</dbReference>
<dbReference type="Pfam" id="PF09388">
    <property type="entry name" value="SpoOE-like"/>
    <property type="match status" value="1"/>
</dbReference>
<reference evidence="1 2" key="1">
    <citation type="submission" date="2017-07" db="EMBL/GenBank/DDBJ databases">
        <title>Isolation and whole genome analysis of endospore-forming bacteria from heroin.</title>
        <authorList>
            <person name="Kalinowski J."/>
            <person name="Ahrens B."/>
            <person name="Al-Dilaimi A."/>
            <person name="Winkler A."/>
            <person name="Wibberg D."/>
            <person name="Schleenbecker U."/>
            <person name="Ruckert C."/>
            <person name="Wolfel R."/>
            <person name="Grass G."/>
        </authorList>
    </citation>
    <scope>NUCLEOTIDE SEQUENCE [LARGE SCALE GENOMIC DNA]</scope>
    <source>
        <strain evidence="1 2">7539</strain>
    </source>
</reference>
<sequence length="61" mass="6726">MANAHDIHPLSRSIEDTRTQLNDSAAAYPLSSPHIVTISQKLDALLNEYSNLSAKKPPKRV</sequence>
<dbReference type="AlphaFoldDB" id="A0A268NUU0"/>
<dbReference type="SUPFAM" id="SSF140500">
    <property type="entry name" value="BAS1536-like"/>
    <property type="match status" value="1"/>
</dbReference>
<dbReference type="Proteomes" id="UP000216207">
    <property type="component" value="Unassembled WGS sequence"/>
</dbReference>
<dbReference type="GO" id="GO:0046983">
    <property type="term" value="F:protein dimerization activity"/>
    <property type="evidence" value="ECO:0007669"/>
    <property type="project" value="InterPro"/>
</dbReference>
<accession>A0A268NUU0</accession>
<dbReference type="EMBL" id="NPCC01000036">
    <property type="protein sequence ID" value="PAE87244.1"/>
    <property type="molecule type" value="Genomic_DNA"/>
</dbReference>
<organism evidence="1 2">
    <name type="scientific">Shouchella clausii</name>
    <name type="common">Alkalihalobacillus clausii</name>
    <dbReference type="NCBI Taxonomy" id="79880"/>
    <lineage>
        <taxon>Bacteria</taxon>
        <taxon>Bacillati</taxon>
        <taxon>Bacillota</taxon>
        <taxon>Bacilli</taxon>
        <taxon>Bacillales</taxon>
        <taxon>Bacillaceae</taxon>
        <taxon>Shouchella</taxon>
    </lineage>
</organism>
<name>A0A268NUU0_SHOCL</name>